<organism evidence="1 2">
    <name type="scientific">Halteria grandinella</name>
    <dbReference type="NCBI Taxonomy" id="5974"/>
    <lineage>
        <taxon>Eukaryota</taxon>
        <taxon>Sar</taxon>
        <taxon>Alveolata</taxon>
        <taxon>Ciliophora</taxon>
        <taxon>Intramacronucleata</taxon>
        <taxon>Spirotrichea</taxon>
        <taxon>Stichotrichia</taxon>
        <taxon>Sporadotrichida</taxon>
        <taxon>Halteriidae</taxon>
        <taxon>Halteria</taxon>
    </lineage>
</organism>
<evidence type="ECO:0000313" key="2">
    <source>
        <dbReference type="Proteomes" id="UP000785679"/>
    </source>
</evidence>
<gene>
    <name evidence="1" type="ORF">FGO68_gene10283</name>
</gene>
<evidence type="ECO:0000313" key="1">
    <source>
        <dbReference type="EMBL" id="TNV87934.1"/>
    </source>
</evidence>
<reference evidence="1" key="1">
    <citation type="submission" date="2019-06" db="EMBL/GenBank/DDBJ databases">
        <authorList>
            <person name="Zheng W."/>
        </authorList>
    </citation>
    <scope>NUCLEOTIDE SEQUENCE</scope>
    <source>
        <strain evidence="1">QDHG01</strain>
    </source>
</reference>
<name>A0A8J8TA54_HALGN</name>
<dbReference type="EMBL" id="RRYP01000142">
    <property type="protein sequence ID" value="TNV87934.1"/>
    <property type="molecule type" value="Genomic_DNA"/>
</dbReference>
<protein>
    <submittedName>
        <fullName evidence="1">Uncharacterized protein</fullName>
    </submittedName>
</protein>
<keyword evidence="2" id="KW-1185">Reference proteome</keyword>
<comment type="caution">
    <text evidence="1">The sequence shown here is derived from an EMBL/GenBank/DDBJ whole genome shotgun (WGS) entry which is preliminary data.</text>
</comment>
<accession>A0A8J8TA54</accession>
<dbReference type="AlphaFoldDB" id="A0A8J8TA54"/>
<dbReference type="Proteomes" id="UP000785679">
    <property type="component" value="Unassembled WGS sequence"/>
</dbReference>
<sequence>MNGFLYIIRPKVMLKQTNRYIFASAQKDTMFAAHFNQGNNLTLQQSHGIGFRLIAQCIPRLQYMLIKSQIRYRILLCNLLQGRMRYSLTQCLSLTVEIQSLISQLAGTNSMESGLASILLHPQNCSTISPTWEDSPFPQTRQYRSLPIA</sequence>
<proteinExistence type="predicted"/>